<gene>
    <name evidence="1" type="ORF">GCM10008066_13360</name>
</gene>
<dbReference type="AlphaFoldDB" id="A0A8J3ASY9"/>
<comment type="caution">
    <text evidence="1">The sequence shown here is derived from an EMBL/GenBank/DDBJ whole genome shotgun (WGS) entry which is preliminary data.</text>
</comment>
<accession>A0A8J3ASY9</accession>
<sequence length="110" mass="12670">MHADDYLTLVAEFDALWSKNGSDATRTRMDELVQLIRAFESRTGEAEVLAQLHQEKTSHQARFLLSSMMMVVMVIMRVDTSRKLNLLLLHAVMIEREKNNAQPCNHNAER</sequence>
<keyword evidence="2" id="KW-1185">Reference proteome</keyword>
<evidence type="ECO:0000313" key="2">
    <source>
        <dbReference type="Proteomes" id="UP000642180"/>
    </source>
</evidence>
<organism evidence="1 2">
    <name type="scientific">Oxalicibacterium faecigallinarum</name>
    <dbReference type="NCBI Taxonomy" id="573741"/>
    <lineage>
        <taxon>Bacteria</taxon>
        <taxon>Pseudomonadati</taxon>
        <taxon>Pseudomonadota</taxon>
        <taxon>Betaproteobacteria</taxon>
        <taxon>Burkholderiales</taxon>
        <taxon>Oxalobacteraceae</taxon>
        <taxon>Oxalicibacterium</taxon>
    </lineage>
</organism>
<protein>
    <submittedName>
        <fullName evidence="1">Uncharacterized protein</fullName>
    </submittedName>
</protein>
<reference evidence="2" key="1">
    <citation type="journal article" date="2019" name="Int. J. Syst. Evol. Microbiol.">
        <title>The Global Catalogue of Microorganisms (GCM) 10K type strain sequencing project: providing services to taxonomists for standard genome sequencing and annotation.</title>
        <authorList>
            <consortium name="The Broad Institute Genomics Platform"/>
            <consortium name="The Broad Institute Genome Sequencing Center for Infectious Disease"/>
            <person name="Wu L."/>
            <person name="Ma J."/>
        </authorList>
    </citation>
    <scope>NUCLEOTIDE SEQUENCE [LARGE SCALE GENOMIC DNA]</scope>
    <source>
        <strain evidence="2">CCM 2767</strain>
    </source>
</reference>
<proteinExistence type="predicted"/>
<evidence type="ECO:0000313" key="1">
    <source>
        <dbReference type="EMBL" id="GGI18309.1"/>
    </source>
</evidence>
<name>A0A8J3ASY9_9BURK</name>
<dbReference type="Proteomes" id="UP000642180">
    <property type="component" value="Unassembled WGS sequence"/>
</dbReference>
<dbReference type="RefSeq" id="WP_188380463.1">
    <property type="nucleotide sequence ID" value="NZ_BMDI01000001.1"/>
</dbReference>
<dbReference type="EMBL" id="BMDI01000001">
    <property type="protein sequence ID" value="GGI18309.1"/>
    <property type="molecule type" value="Genomic_DNA"/>
</dbReference>